<name>A0ABQ1I3F1_9ALTE</name>
<dbReference type="EMBL" id="BMDY01000009">
    <property type="protein sequence ID" value="GGB04946.1"/>
    <property type="molecule type" value="Genomic_DNA"/>
</dbReference>
<evidence type="ECO:0000313" key="3">
    <source>
        <dbReference type="Proteomes" id="UP000651977"/>
    </source>
</evidence>
<comment type="caution">
    <text evidence="2">The sequence shown here is derived from an EMBL/GenBank/DDBJ whole genome shotgun (WGS) entry which is preliminary data.</text>
</comment>
<keyword evidence="3" id="KW-1185">Reference proteome</keyword>
<feature type="signal peptide" evidence="1">
    <location>
        <begin position="1"/>
        <end position="21"/>
    </location>
</feature>
<gene>
    <name evidence="2" type="ORF">GCM10007414_17790</name>
</gene>
<keyword evidence="1" id="KW-0732">Signal</keyword>
<dbReference type="Proteomes" id="UP000651977">
    <property type="component" value="Unassembled WGS sequence"/>
</dbReference>
<accession>A0ABQ1I3F1</accession>
<feature type="chain" id="PRO_5046219027" evidence="1">
    <location>
        <begin position="22"/>
        <end position="129"/>
    </location>
</feature>
<evidence type="ECO:0000313" key="2">
    <source>
        <dbReference type="EMBL" id="GGB04946.1"/>
    </source>
</evidence>
<sequence>MLKRALSCTLYVLVAACLVAAKPNLGGFRPQQICQAALASLQGSALKNIDFYRSRQQQMEFRLSQSGQTHSYVCQLDGERVLWRRAQDSRWQLNPELRFHFNASAKQLFIGHYLGQAKLAEYSYRVGDF</sequence>
<evidence type="ECO:0000256" key="1">
    <source>
        <dbReference type="SAM" id="SignalP"/>
    </source>
</evidence>
<dbReference type="RefSeq" id="WP_055734314.1">
    <property type="nucleotide sequence ID" value="NZ_BMDY01000009.1"/>
</dbReference>
<proteinExistence type="predicted"/>
<dbReference type="PROSITE" id="PS51257">
    <property type="entry name" value="PROKAR_LIPOPROTEIN"/>
    <property type="match status" value="1"/>
</dbReference>
<organism evidence="2 3">
    <name type="scientific">Agarivorans gilvus</name>
    <dbReference type="NCBI Taxonomy" id="680279"/>
    <lineage>
        <taxon>Bacteria</taxon>
        <taxon>Pseudomonadati</taxon>
        <taxon>Pseudomonadota</taxon>
        <taxon>Gammaproteobacteria</taxon>
        <taxon>Alteromonadales</taxon>
        <taxon>Alteromonadaceae</taxon>
        <taxon>Agarivorans</taxon>
    </lineage>
</organism>
<reference evidence="3" key="1">
    <citation type="journal article" date="2019" name="Int. J. Syst. Evol. Microbiol.">
        <title>The Global Catalogue of Microorganisms (GCM) 10K type strain sequencing project: providing services to taxonomists for standard genome sequencing and annotation.</title>
        <authorList>
            <consortium name="The Broad Institute Genomics Platform"/>
            <consortium name="The Broad Institute Genome Sequencing Center for Infectious Disease"/>
            <person name="Wu L."/>
            <person name="Ma J."/>
        </authorList>
    </citation>
    <scope>NUCLEOTIDE SEQUENCE [LARGE SCALE GENOMIC DNA]</scope>
    <source>
        <strain evidence="3">CGMCC 1.10131</strain>
    </source>
</reference>
<protein>
    <submittedName>
        <fullName evidence="2">Uncharacterized protein</fullName>
    </submittedName>
</protein>